<evidence type="ECO:0000259" key="5">
    <source>
        <dbReference type="PROSITE" id="PS50887"/>
    </source>
</evidence>
<sequence length="349" mass="37944">MTSDTATASPHARAGVDAPSPPRAAQLSPGSLLGVRARMRVALLVLLALPPALVLFLVEKGYVDSVSRMLGLWLAVALVMVLPLARLVARFVALGEIATLNAFCATLRRGEYHRRLTLPPERNDEHEILRLMRDLNWLAHGVETRETWLKTLLEEAQRRERHFADLSCTDALTGICNRRHYDETLPPLLEEAAGAGYELWLLLIDCDRFKTVNDTYGHPAGDTVLAAMGATLRESTREGLDLPFRLGGDEFAVILTRLPAAAAHRVAERIRARFAAATPYGATASIGIARLAPDRDAPLLLPSLTARCDAALYVVKAAGGNATGFADGCAPETEIDLAFIENKNRNSNL</sequence>
<dbReference type="InterPro" id="IPR043128">
    <property type="entry name" value="Rev_trsase/Diguanyl_cyclase"/>
</dbReference>
<dbReference type="AlphaFoldDB" id="E1JU10"/>
<evidence type="ECO:0000313" key="7">
    <source>
        <dbReference type="Proteomes" id="UP000006250"/>
    </source>
</evidence>
<dbReference type="SMART" id="SM00267">
    <property type="entry name" value="GGDEF"/>
    <property type="match status" value="1"/>
</dbReference>
<dbReference type="PANTHER" id="PTHR45138:SF9">
    <property type="entry name" value="DIGUANYLATE CYCLASE DGCM-RELATED"/>
    <property type="match status" value="1"/>
</dbReference>
<accession>E1JU10</accession>
<dbReference type="EMBL" id="AECZ01000005">
    <property type="protein sequence ID" value="EFL52289.1"/>
    <property type="molecule type" value="Genomic_DNA"/>
</dbReference>
<feature type="transmembrane region" description="Helical" evidence="4">
    <location>
        <begin position="41"/>
        <end position="58"/>
    </location>
</feature>
<dbReference type="Gene3D" id="3.30.70.270">
    <property type="match status" value="1"/>
</dbReference>
<dbReference type="PANTHER" id="PTHR45138">
    <property type="entry name" value="REGULATORY COMPONENTS OF SENSORY TRANSDUCTION SYSTEM"/>
    <property type="match status" value="1"/>
</dbReference>
<dbReference type="GO" id="GO:0005886">
    <property type="term" value="C:plasma membrane"/>
    <property type="evidence" value="ECO:0007669"/>
    <property type="project" value="TreeGrafter"/>
</dbReference>
<dbReference type="EC" id="2.7.7.65" evidence="1"/>
<comment type="caution">
    <text evidence="6">The sequence shown here is derived from an EMBL/GenBank/DDBJ whole genome shotgun (WGS) entry which is preliminary data.</text>
</comment>
<evidence type="ECO:0000256" key="1">
    <source>
        <dbReference type="ARBA" id="ARBA00012528"/>
    </source>
</evidence>
<dbReference type="RefSeq" id="WP_005991890.1">
    <property type="nucleotide sequence ID" value="NZ_AECZ01000005.1"/>
</dbReference>
<organism evidence="6 7">
    <name type="scientific">Solidesulfovibrio fructosivorans JJ]</name>
    <dbReference type="NCBI Taxonomy" id="596151"/>
    <lineage>
        <taxon>Bacteria</taxon>
        <taxon>Pseudomonadati</taxon>
        <taxon>Thermodesulfobacteriota</taxon>
        <taxon>Desulfovibrionia</taxon>
        <taxon>Desulfovibrionales</taxon>
        <taxon>Desulfovibrionaceae</taxon>
        <taxon>Solidesulfovibrio</taxon>
    </lineage>
</organism>
<dbReference type="GO" id="GO:0052621">
    <property type="term" value="F:diguanylate cyclase activity"/>
    <property type="evidence" value="ECO:0007669"/>
    <property type="project" value="UniProtKB-EC"/>
</dbReference>
<dbReference type="InterPro" id="IPR050469">
    <property type="entry name" value="Diguanylate_Cyclase"/>
</dbReference>
<evidence type="ECO:0000313" key="6">
    <source>
        <dbReference type="EMBL" id="EFL52289.1"/>
    </source>
</evidence>
<dbReference type="InterPro" id="IPR029787">
    <property type="entry name" value="Nucleotide_cyclase"/>
</dbReference>
<proteinExistence type="predicted"/>
<dbReference type="InterPro" id="IPR000160">
    <property type="entry name" value="GGDEF_dom"/>
</dbReference>
<dbReference type="Proteomes" id="UP000006250">
    <property type="component" value="Unassembled WGS sequence"/>
</dbReference>
<evidence type="ECO:0000256" key="2">
    <source>
        <dbReference type="ARBA" id="ARBA00034247"/>
    </source>
</evidence>
<feature type="domain" description="GGDEF" evidence="5">
    <location>
        <begin position="197"/>
        <end position="328"/>
    </location>
</feature>
<gene>
    <name evidence="6" type="ORF">DesfrDRAFT_1109</name>
</gene>
<feature type="region of interest" description="Disordered" evidence="3">
    <location>
        <begin position="1"/>
        <end position="24"/>
    </location>
</feature>
<reference evidence="6 7" key="1">
    <citation type="submission" date="2010-08" db="EMBL/GenBank/DDBJ databases">
        <title>The draft genome of Desulfovibrio fructosovorans JJ.</title>
        <authorList>
            <consortium name="US DOE Joint Genome Institute (JGI-PGF)"/>
            <person name="Lucas S."/>
            <person name="Copeland A."/>
            <person name="Lapidus A."/>
            <person name="Cheng J.-F."/>
            <person name="Bruce D."/>
            <person name="Goodwin L."/>
            <person name="Pitluck S."/>
            <person name="Land M.L."/>
            <person name="Hauser L."/>
            <person name="Chang Y.-J."/>
            <person name="Jeffries C."/>
            <person name="Wall J.D."/>
            <person name="Stahl D.A."/>
            <person name="Arkin A.P."/>
            <person name="Dehal P."/>
            <person name="Stolyar S.M."/>
            <person name="Hazen T.C."/>
            <person name="Woyke T.J."/>
        </authorList>
    </citation>
    <scope>NUCLEOTIDE SEQUENCE [LARGE SCALE GENOMIC DNA]</scope>
    <source>
        <strain evidence="6 7">JJ</strain>
    </source>
</reference>
<dbReference type="PROSITE" id="PS50887">
    <property type="entry name" value="GGDEF"/>
    <property type="match status" value="1"/>
</dbReference>
<protein>
    <recommendedName>
        <fullName evidence="1">diguanylate cyclase</fullName>
        <ecNumber evidence="1">2.7.7.65</ecNumber>
    </recommendedName>
</protein>
<dbReference type="SUPFAM" id="SSF55073">
    <property type="entry name" value="Nucleotide cyclase"/>
    <property type="match status" value="1"/>
</dbReference>
<evidence type="ECO:0000256" key="4">
    <source>
        <dbReference type="SAM" id="Phobius"/>
    </source>
</evidence>
<dbReference type="OrthoDB" id="9759607at2"/>
<evidence type="ECO:0000256" key="3">
    <source>
        <dbReference type="SAM" id="MobiDB-lite"/>
    </source>
</evidence>
<dbReference type="Pfam" id="PF00990">
    <property type="entry name" value="GGDEF"/>
    <property type="match status" value="1"/>
</dbReference>
<dbReference type="GO" id="GO:0043709">
    <property type="term" value="P:cell adhesion involved in single-species biofilm formation"/>
    <property type="evidence" value="ECO:0007669"/>
    <property type="project" value="TreeGrafter"/>
</dbReference>
<dbReference type="NCBIfam" id="TIGR00254">
    <property type="entry name" value="GGDEF"/>
    <property type="match status" value="1"/>
</dbReference>
<dbReference type="eggNOG" id="COG3706">
    <property type="taxonomic scope" value="Bacteria"/>
</dbReference>
<feature type="transmembrane region" description="Helical" evidence="4">
    <location>
        <begin position="70"/>
        <end position="89"/>
    </location>
</feature>
<keyword evidence="7" id="KW-1185">Reference proteome</keyword>
<keyword evidence="4" id="KW-0472">Membrane</keyword>
<keyword evidence="4" id="KW-0812">Transmembrane</keyword>
<name>E1JU10_SOLFR</name>
<keyword evidence="4" id="KW-1133">Transmembrane helix</keyword>
<comment type="catalytic activity">
    <reaction evidence="2">
        <text>2 GTP = 3',3'-c-di-GMP + 2 diphosphate</text>
        <dbReference type="Rhea" id="RHEA:24898"/>
        <dbReference type="ChEBI" id="CHEBI:33019"/>
        <dbReference type="ChEBI" id="CHEBI:37565"/>
        <dbReference type="ChEBI" id="CHEBI:58805"/>
        <dbReference type="EC" id="2.7.7.65"/>
    </reaction>
</comment>
<dbReference type="CDD" id="cd01949">
    <property type="entry name" value="GGDEF"/>
    <property type="match status" value="1"/>
</dbReference>
<dbReference type="GO" id="GO:1902201">
    <property type="term" value="P:negative regulation of bacterial-type flagellum-dependent cell motility"/>
    <property type="evidence" value="ECO:0007669"/>
    <property type="project" value="TreeGrafter"/>
</dbReference>
<dbReference type="STRING" id="596151.DesfrDRAFT_1109"/>